<name>A0A2Z6QM37_9GLOM</name>
<evidence type="ECO:0000256" key="1">
    <source>
        <dbReference type="SAM" id="Coils"/>
    </source>
</evidence>
<sequence length="344" mass="39815">MNCIFFFFLVFLLCLSSKVSSQNQNMFDFDDDLCYDKNSPACTRNSMDICSQAGQIISDNLILTKRISVYIAVENLGETPYYAATYSTQQPYNNPENGVVIYYPTALIKQLDPDFDYDGPDMTIQINSYYDQNILYFRDDPIEGFQVDYLELILHELQHGLGVFSFWYSELINDSDLFPDYDYEAEANDAITFYNFKQDIFDTFLVSLDNNNAQTTTYVEDLNNMAGPSSTYYNTYDDFYNELRNKQQEQGKTYTHDMLTMTTTSHKLGFLPKNGGAAIVLDTSFNPLIDGKSIIHFDDELYKTSPEFLLIPEMEPGKKLEDKIQDYENARQNYIKLAELHKNQ</sequence>
<gene>
    <name evidence="3" type="ORF">RclHR1_01330033</name>
</gene>
<evidence type="ECO:0000313" key="4">
    <source>
        <dbReference type="Proteomes" id="UP000247702"/>
    </source>
</evidence>
<evidence type="ECO:0000256" key="2">
    <source>
        <dbReference type="SAM" id="SignalP"/>
    </source>
</evidence>
<comment type="caution">
    <text evidence="3">The sequence shown here is derived from an EMBL/GenBank/DDBJ whole genome shotgun (WGS) entry which is preliminary data.</text>
</comment>
<dbReference type="Proteomes" id="UP000247702">
    <property type="component" value="Unassembled WGS sequence"/>
</dbReference>
<keyword evidence="1" id="KW-0175">Coiled coil</keyword>
<keyword evidence="4" id="KW-1185">Reference proteome</keyword>
<reference evidence="3 4" key="1">
    <citation type="submission" date="2017-11" db="EMBL/GenBank/DDBJ databases">
        <title>The genome of Rhizophagus clarus HR1 reveals common genetic basis of auxotrophy among arbuscular mycorrhizal fungi.</title>
        <authorList>
            <person name="Kobayashi Y."/>
        </authorList>
    </citation>
    <scope>NUCLEOTIDE SEQUENCE [LARGE SCALE GENOMIC DNA]</scope>
    <source>
        <strain evidence="3 4">HR1</strain>
    </source>
</reference>
<proteinExistence type="predicted"/>
<organism evidence="3 4">
    <name type="scientific">Rhizophagus clarus</name>
    <dbReference type="NCBI Taxonomy" id="94130"/>
    <lineage>
        <taxon>Eukaryota</taxon>
        <taxon>Fungi</taxon>
        <taxon>Fungi incertae sedis</taxon>
        <taxon>Mucoromycota</taxon>
        <taxon>Glomeromycotina</taxon>
        <taxon>Glomeromycetes</taxon>
        <taxon>Glomerales</taxon>
        <taxon>Glomeraceae</taxon>
        <taxon>Rhizophagus</taxon>
    </lineage>
</organism>
<accession>A0A2Z6QM37</accession>
<feature type="signal peptide" evidence="2">
    <location>
        <begin position="1"/>
        <end position="21"/>
    </location>
</feature>
<dbReference type="STRING" id="94130.A0A2Z6QM37"/>
<dbReference type="AlphaFoldDB" id="A0A2Z6QM37"/>
<evidence type="ECO:0000313" key="3">
    <source>
        <dbReference type="EMBL" id="GBB86879.1"/>
    </source>
</evidence>
<dbReference type="EMBL" id="BEXD01000369">
    <property type="protein sequence ID" value="GBB86879.1"/>
    <property type="molecule type" value="Genomic_DNA"/>
</dbReference>
<keyword evidence="2" id="KW-0732">Signal</keyword>
<feature type="chain" id="PRO_5016395177" description="Lysine-specific metallo-endopeptidase domain-containing protein" evidence="2">
    <location>
        <begin position="22"/>
        <end position="344"/>
    </location>
</feature>
<feature type="coiled-coil region" evidence="1">
    <location>
        <begin position="317"/>
        <end position="344"/>
    </location>
</feature>
<protein>
    <recommendedName>
        <fullName evidence="5">Lysine-specific metallo-endopeptidase domain-containing protein</fullName>
    </recommendedName>
</protein>
<evidence type="ECO:0008006" key="5">
    <source>
        <dbReference type="Google" id="ProtNLM"/>
    </source>
</evidence>